<feature type="compositionally biased region" description="Low complexity" evidence="6">
    <location>
        <begin position="108"/>
        <end position="119"/>
    </location>
</feature>
<feature type="compositionally biased region" description="Polar residues" evidence="6">
    <location>
        <begin position="240"/>
        <end position="254"/>
    </location>
</feature>
<keyword evidence="5" id="KW-0539">Nucleus</keyword>
<keyword evidence="3" id="KW-0238">DNA-binding</keyword>
<protein>
    <recommendedName>
        <fullName evidence="7">Zn(2)-C6 fungal-type domain-containing protein</fullName>
    </recommendedName>
</protein>
<dbReference type="InterPro" id="IPR013700">
    <property type="entry name" value="AflR"/>
</dbReference>
<sequence length="418" mass="45701">MVNSTSTPKLRDSCDACASSKVRCHKQKPSCARCVKRGETCVYLATKRAGRRFDSNPRPVDSSQLSPTATSTSNLDRFDLDVWLKTNDVEVNNNGDNINTSNASTHAGVSSATSSEGSGSDDIFLSQFLSSTGSSIETPRFSLQNTASTPSVYDMLFMPNQISAVSPPTTTPESLNLDTGLFSPSNLNIDLADHLLWNPSVPDPIPIEEVHDRSLPLTSPSTPPDNCLTRATHMLQQQFHQQANMGRPSSSCALSEQDHKPDTPVPLLDTIIETNKQMIDAVGSMLQCPCFHDNYLLTILSLIVFKIIDSYGTAAVTSEAREPEPDPLQEDALYMGAQQVLGELHRVQRLVHQISAKIKSQVDVEGHRAKSNFATSGNEFHAPVSLPFSTVMPDQLEGEMRKRLKTLSLGLAAYLRRD</sequence>
<evidence type="ECO:0000256" key="1">
    <source>
        <dbReference type="ARBA" id="ARBA00022723"/>
    </source>
</evidence>
<evidence type="ECO:0000256" key="5">
    <source>
        <dbReference type="ARBA" id="ARBA00023242"/>
    </source>
</evidence>
<name>A0A9W4XKL9_9PLEO</name>
<dbReference type="GO" id="GO:0008270">
    <property type="term" value="F:zinc ion binding"/>
    <property type="evidence" value="ECO:0007669"/>
    <property type="project" value="InterPro"/>
</dbReference>
<accession>A0A9W4XKL9</accession>
<dbReference type="GO" id="GO:0000981">
    <property type="term" value="F:DNA-binding transcription factor activity, RNA polymerase II-specific"/>
    <property type="evidence" value="ECO:0007669"/>
    <property type="project" value="InterPro"/>
</dbReference>
<dbReference type="PANTHER" id="PTHR31069">
    <property type="entry name" value="OLEATE-ACTIVATED TRANSCRIPTION FACTOR 1-RELATED"/>
    <property type="match status" value="1"/>
</dbReference>
<dbReference type="PANTHER" id="PTHR31069:SF31">
    <property type="entry name" value="MONODICTYPHENONE CLUSTER TRANSCRIPTION FACTOR-RELATED"/>
    <property type="match status" value="1"/>
</dbReference>
<keyword evidence="4" id="KW-0804">Transcription</keyword>
<evidence type="ECO:0000313" key="8">
    <source>
        <dbReference type="EMBL" id="CAI6332004.1"/>
    </source>
</evidence>
<dbReference type="InterPro" id="IPR050675">
    <property type="entry name" value="OAF3"/>
</dbReference>
<feature type="region of interest" description="Disordered" evidence="6">
    <location>
        <begin position="240"/>
        <end position="260"/>
    </location>
</feature>
<evidence type="ECO:0000259" key="7">
    <source>
        <dbReference type="PROSITE" id="PS50048"/>
    </source>
</evidence>
<dbReference type="Gene3D" id="4.10.240.10">
    <property type="entry name" value="Zn(2)-C6 fungal-type DNA-binding domain"/>
    <property type="match status" value="1"/>
</dbReference>
<dbReference type="SUPFAM" id="SSF57701">
    <property type="entry name" value="Zn2/Cys6 DNA-binding domain"/>
    <property type="match status" value="1"/>
</dbReference>
<dbReference type="GO" id="GO:0003677">
    <property type="term" value="F:DNA binding"/>
    <property type="evidence" value="ECO:0007669"/>
    <property type="project" value="UniProtKB-KW"/>
</dbReference>
<dbReference type="OrthoDB" id="2328572at2759"/>
<reference evidence="8" key="1">
    <citation type="submission" date="2023-01" db="EMBL/GenBank/DDBJ databases">
        <authorList>
            <person name="Van Ghelder C."/>
            <person name="Rancurel C."/>
        </authorList>
    </citation>
    <scope>NUCLEOTIDE SEQUENCE</scope>
    <source>
        <strain evidence="8">CNCM I-4278</strain>
    </source>
</reference>
<dbReference type="Proteomes" id="UP001152607">
    <property type="component" value="Unassembled WGS sequence"/>
</dbReference>
<feature type="region of interest" description="Disordered" evidence="6">
    <location>
        <begin position="93"/>
        <end position="119"/>
    </location>
</feature>
<dbReference type="AlphaFoldDB" id="A0A9W4XKL9"/>
<organism evidence="8 9">
    <name type="scientific">Periconia digitata</name>
    <dbReference type="NCBI Taxonomy" id="1303443"/>
    <lineage>
        <taxon>Eukaryota</taxon>
        <taxon>Fungi</taxon>
        <taxon>Dikarya</taxon>
        <taxon>Ascomycota</taxon>
        <taxon>Pezizomycotina</taxon>
        <taxon>Dothideomycetes</taxon>
        <taxon>Pleosporomycetidae</taxon>
        <taxon>Pleosporales</taxon>
        <taxon>Massarineae</taxon>
        <taxon>Periconiaceae</taxon>
        <taxon>Periconia</taxon>
    </lineage>
</organism>
<dbReference type="PROSITE" id="PS50048">
    <property type="entry name" value="ZN2_CY6_FUNGAL_2"/>
    <property type="match status" value="1"/>
</dbReference>
<feature type="domain" description="Zn(2)-C6 fungal-type" evidence="7">
    <location>
        <begin position="13"/>
        <end position="43"/>
    </location>
</feature>
<evidence type="ECO:0000256" key="3">
    <source>
        <dbReference type="ARBA" id="ARBA00023125"/>
    </source>
</evidence>
<dbReference type="GO" id="GO:0005634">
    <property type="term" value="C:nucleus"/>
    <property type="evidence" value="ECO:0007669"/>
    <property type="project" value="InterPro"/>
</dbReference>
<dbReference type="InterPro" id="IPR036864">
    <property type="entry name" value="Zn2-C6_fun-type_DNA-bd_sf"/>
</dbReference>
<keyword evidence="1" id="KW-0479">Metal-binding</keyword>
<dbReference type="Pfam" id="PF08493">
    <property type="entry name" value="AflR"/>
    <property type="match status" value="1"/>
</dbReference>
<feature type="region of interest" description="Disordered" evidence="6">
    <location>
        <begin position="52"/>
        <end position="72"/>
    </location>
</feature>
<evidence type="ECO:0000256" key="2">
    <source>
        <dbReference type="ARBA" id="ARBA00023015"/>
    </source>
</evidence>
<feature type="compositionally biased region" description="Polar residues" evidence="6">
    <location>
        <begin position="93"/>
        <end position="107"/>
    </location>
</feature>
<dbReference type="Pfam" id="PF00172">
    <property type="entry name" value="Zn_clus"/>
    <property type="match status" value="1"/>
</dbReference>
<gene>
    <name evidence="8" type="ORF">PDIGIT_LOCUS5033</name>
</gene>
<proteinExistence type="predicted"/>
<evidence type="ECO:0000313" key="9">
    <source>
        <dbReference type="Proteomes" id="UP001152607"/>
    </source>
</evidence>
<comment type="caution">
    <text evidence="8">The sequence shown here is derived from an EMBL/GenBank/DDBJ whole genome shotgun (WGS) entry which is preliminary data.</text>
</comment>
<dbReference type="InterPro" id="IPR001138">
    <property type="entry name" value="Zn2Cys6_DnaBD"/>
</dbReference>
<evidence type="ECO:0000256" key="4">
    <source>
        <dbReference type="ARBA" id="ARBA00023163"/>
    </source>
</evidence>
<dbReference type="EMBL" id="CAOQHR010000003">
    <property type="protein sequence ID" value="CAI6332004.1"/>
    <property type="molecule type" value="Genomic_DNA"/>
</dbReference>
<keyword evidence="2" id="KW-0805">Transcription regulation</keyword>
<evidence type="ECO:0000256" key="6">
    <source>
        <dbReference type="SAM" id="MobiDB-lite"/>
    </source>
</evidence>
<keyword evidence="9" id="KW-1185">Reference proteome</keyword>
<dbReference type="CDD" id="cd00067">
    <property type="entry name" value="GAL4"/>
    <property type="match status" value="1"/>
</dbReference>
<dbReference type="PRINTS" id="PR00755">
    <property type="entry name" value="AFLATOXINBRP"/>
</dbReference>
<feature type="compositionally biased region" description="Polar residues" evidence="6">
    <location>
        <begin position="61"/>
        <end position="72"/>
    </location>
</feature>
<dbReference type="SMART" id="SM00066">
    <property type="entry name" value="GAL4"/>
    <property type="match status" value="1"/>
</dbReference>
<dbReference type="PROSITE" id="PS00463">
    <property type="entry name" value="ZN2_CY6_FUNGAL_1"/>
    <property type="match status" value="1"/>
</dbReference>
<dbReference type="GO" id="GO:0045122">
    <property type="term" value="P:aflatoxin biosynthetic process"/>
    <property type="evidence" value="ECO:0007669"/>
    <property type="project" value="InterPro"/>
</dbReference>